<evidence type="ECO:0000313" key="2">
    <source>
        <dbReference type="EMBL" id="MPD06987.1"/>
    </source>
</evidence>
<gene>
    <name evidence="2" type="ORF">E2C01_102826</name>
</gene>
<dbReference type="EMBL" id="VSRR010154059">
    <property type="protein sequence ID" value="MPD06987.1"/>
    <property type="molecule type" value="Genomic_DNA"/>
</dbReference>
<proteinExistence type="predicted"/>
<dbReference type="AlphaFoldDB" id="A0A5B7KJG2"/>
<evidence type="ECO:0000256" key="1">
    <source>
        <dbReference type="SAM" id="MobiDB-lite"/>
    </source>
</evidence>
<protein>
    <submittedName>
        <fullName evidence="2">Uncharacterized protein</fullName>
    </submittedName>
</protein>
<accession>A0A5B7KJG2</accession>
<reference evidence="2 3" key="1">
    <citation type="submission" date="2019-05" db="EMBL/GenBank/DDBJ databases">
        <title>Another draft genome of Portunus trituberculatus and its Hox gene families provides insights of decapod evolution.</title>
        <authorList>
            <person name="Jeong J.-H."/>
            <person name="Song I."/>
            <person name="Kim S."/>
            <person name="Choi T."/>
            <person name="Kim D."/>
            <person name="Ryu S."/>
            <person name="Kim W."/>
        </authorList>
    </citation>
    <scope>NUCLEOTIDE SEQUENCE [LARGE SCALE GENOMIC DNA]</scope>
    <source>
        <tissue evidence="2">Muscle</tissue>
    </source>
</reference>
<feature type="region of interest" description="Disordered" evidence="1">
    <location>
        <begin position="14"/>
        <end position="60"/>
    </location>
</feature>
<dbReference type="Proteomes" id="UP000324222">
    <property type="component" value="Unassembled WGS sequence"/>
</dbReference>
<keyword evidence="3" id="KW-1185">Reference proteome</keyword>
<name>A0A5B7KJG2_PORTR</name>
<evidence type="ECO:0000313" key="3">
    <source>
        <dbReference type="Proteomes" id="UP000324222"/>
    </source>
</evidence>
<feature type="compositionally biased region" description="Basic and acidic residues" evidence="1">
    <location>
        <begin position="21"/>
        <end position="46"/>
    </location>
</feature>
<organism evidence="2 3">
    <name type="scientific">Portunus trituberculatus</name>
    <name type="common">Swimming crab</name>
    <name type="synonym">Neptunus trituberculatus</name>
    <dbReference type="NCBI Taxonomy" id="210409"/>
    <lineage>
        <taxon>Eukaryota</taxon>
        <taxon>Metazoa</taxon>
        <taxon>Ecdysozoa</taxon>
        <taxon>Arthropoda</taxon>
        <taxon>Crustacea</taxon>
        <taxon>Multicrustacea</taxon>
        <taxon>Malacostraca</taxon>
        <taxon>Eumalacostraca</taxon>
        <taxon>Eucarida</taxon>
        <taxon>Decapoda</taxon>
        <taxon>Pleocyemata</taxon>
        <taxon>Brachyura</taxon>
        <taxon>Eubrachyura</taxon>
        <taxon>Portunoidea</taxon>
        <taxon>Portunidae</taxon>
        <taxon>Portuninae</taxon>
        <taxon>Portunus</taxon>
    </lineage>
</organism>
<comment type="caution">
    <text evidence="2">The sequence shown here is derived from an EMBL/GenBank/DDBJ whole genome shotgun (WGS) entry which is preliminary data.</text>
</comment>
<sequence length="75" mass="8286">MIGKLLTKVMTSMFLPPMDSRPGREGRGCLGGDREGRGAVMRDEIGKGGPRKQKIRSGDCEGCQGLQNRIRWSQH</sequence>